<dbReference type="Pfam" id="PF12796">
    <property type="entry name" value="Ank_2"/>
    <property type="match status" value="1"/>
</dbReference>
<gene>
    <name evidence="4" type="primary">Ankrd39</name>
    <name evidence="4" type="ORF">AOXY_G28623</name>
</gene>
<dbReference type="PROSITE" id="PS50088">
    <property type="entry name" value="ANK_REPEAT"/>
    <property type="match status" value="3"/>
</dbReference>
<dbReference type="Pfam" id="PF00023">
    <property type="entry name" value="Ank"/>
    <property type="match status" value="1"/>
</dbReference>
<dbReference type="EMBL" id="JAGXEW010000036">
    <property type="protein sequence ID" value="KAK1154302.1"/>
    <property type="molecule type" value="Genomic_DNA"/>
</dbReference>
<dbReference type="InterPro" id="IPR036770">
    <property type="entry name" value="Ankyrin_rpt-contain_sf"/>
</dbReference>
<reference evidence="4" key="1">
    <citation type="submission" date="2022-02" db="EMBL/GenBank/DDBJ databases">
        <title>Atlantic sturgeon de novo genome assembly.</title>
        <authorList>
            <person name="Stock M."/>
            <person name="Klopp C."/>
            <person name="Guiguen Y."/>
            <person name="Cabau C."/>
            <person name="Parinello H."/>
            <person name="Santidrian Yebra-Pimentel E."/>
            <person name="Kuhl H."/>
            <person name="Dirks R.P."/>
            <person name="Guessner J."/>
            <person name="Wuertz S."/>
            <person name="Du K."/>
            <person name="Schartl M."/>
        </authorList>
    </citation>
    <scope>NUCLEOTIDE SEQUENCE</scope>
    <source>
        <strain evidence="4">STURGEONOMICS-FGT-2020</strain>
        <tissue evidence="4">Whole blood</tissue>
    </source>
</reference>
<dbReference type="GO" id="GO:0085020">
    <property type="term" value="P:protein K6-linked ubiquitination"/>
    <property type="evidence" value="ECO:0007669"/>
    <property type="project" value="TreeGrafter"/>
</dbReference>
<dbReference type="InterPro" id="IPR002110">
    <property type="entry name" value="Ankyrin_rpt"/>
</dbReference>
<keyword evidence="2 3" id="KW-0040">ANK repeat</keyword>
<evidence type="ECO:0000256" key="3">
    <source>
        <dbReference type="PROSITE-ProRule" id="PRU00023"/>
    </source>
</evidence>
<keyword evidence="1" id="KW-0677">Repeat</keyword>
<proteinExistence type="predicted"/>
<dbReference type="SUPFAM" id="SSF48403">
    <property type="entry name" value="Ankyrin repeat"/>
    <property type="match status" value="1"/>
</dbReference>
<dbReference type="SMART" id="SM00248">
    <property type="entry name" value="ANK"/>
    <property type="match status" value="4"/>
</dbReference>
<dbReference type="GO" id="GO:0004842">
    <property type="term" value="F:ubiquitin-protein transferase activity"/>
    <property type="evidence" value="ECO:0007669"/>
    <property type="project" value="TreeGrafter"/>
</dbReference>
<comment type="caution">
    <text evidence="4">The sequence shown here is derived from an EMBL/GenBank/DDBJ whole genome shotgun (WGS) entry which is preliminary data.</text>
</comment>
<dbReference type="PRINTS" id="PR01415">
    <property type="entry name" value="ANKYRIN"/>
</dbReference>
<evidence type="ECO:0000256" key="2">
    <source>
        <dbReference type="ARBA" id="ARBA00023043"/>
    </source>
</evidence>
<dbReference type="Proteomes" id="UP001230051">
    <property type="component" value="Unassembled WGS sequence"/>
</dbReference>
<dbReference type="Gene3D" id="1.25.40.20">
    <property type="entry name" value="Ankyrin repeat-containing domain"/>
    <property type="match status" value="1"/>
</dbReference>
<accession>A0AAD8CMF9</accession>
<sequence length="200" mass="21724">MASHGRPDCSCCSHSSAAPHSVQQTLDEMDFERGIWSAAMDRDLDRVRTFLLKGTDPNTVDRAGYTALHYASRAGCLAVCELLLEHGACANSQTRGGATPLHRAAYRGHLGVVKLLLSQGAEPGTCDDDGSTPLHKAAGQGRVEVCEVLLQRCPELRNLQDKRTRTPWELAEDREGLRDLLKPHSEQADTQPLCAALPAD</sequence>
<evidence type="ECO:0000256" key="1">
    <source>
        <dbReference type="ARBA" id="ARBA00022737"/>
    </source>
</evidence>
<dbReference type="PROSITE" id="PS50297">
    <property type="entry name" value="ANK_REP_REGION"/>
    <property type="match status" value="3"/>
</dbReference>
<dbReference type="PANTHER" id="PTHR24171:SF9">
    <property type="entry name" value="ANKYRIN REPEAT DOMAIN-CONTAINING PROTEIN 39"/>
    <property type="match status" value="1"/>
</dbReference>
<organism evidence="4 5">
    <name type="scientific">Acipenser oxyrinchus oxyrinchus</name>
    <dbReference type="NCBI Taxonomy" id="40147"/>
    <lineage>
        <taxon>Eukaryota</taxon>
        <taxon>Metazoa</taxon>
        <taxon>Chordata</taxon>
        <taxon>Craniata</taxon>
        <taxon>Vertebrata</taxon>
        <taxon>Euteleostomi</taxon>
        <taxon>Actinopterygii</taxon>
        <taxon>Chondrostei</taxon>
        <taxon>Acipenseriformes</taxon>
        <taxon>Acipenseridae</taxon>
        <taxon>Acipenser</taxon>
    </lineage>
</organism>
<dbReference type="GO" id="GO:0031436">
    <property type="term" value="C:BRCA1-BARD1 complex"/>
    <property type="evidence" value="ECO:0007669"/>
    <property type="project" value="TreeGrafter"/>
</dbReference>
<protein>
    <submittedName>
        <fullName evidence="4">Ankyrin repeat domain-containing protein 39-like</fullName>
    </submittedName>
</protein>
<evidence type="ECO:0000313" key="5">
    <source>
        <dbReference type="Proteomes" id="UP001230051"/>
    </source>
</evidence>
<dbReference type="GO" id="GO:0070531">
    <property type="term" value="C:BRCA1-A complex"/>
    <property type="evidence" value="ECO:0007669"/>
    <property type="project" value="TreeGrafter"/>
</dbReference>
<dbReference type="AlphaFoldDB" id="A0AAD8CMF9"/>
<name>A0AAD8CMF9_ACIOX</name>
<dbReference type="PANTHER" id="PTHR24171">
    <property type="entry name" value="ANKYRIN REPEAT DOMAIN-CONTAINING PROTEIN 39-RELATED"/>
    <property type="match status" value="1"/>
</dbReference>
<feature type="repeat" description="ANK" evidence="3">
    <location>
        <begin position="129"/>
        <end position="161"/>
    </location>
</feature>
<evidence type="ECO:0000313" key="4">
    <source>
        <dbReference type="EMBL" id="KAK1154302.1"/>
    </source>
</evidence>
<feature type="repeat" description="ANK" evidence="3">
    <location>
        <begin position="96"/>
        <end position="128"/>
    </location>
</feature>
<keyword evidence="5" id="KW-1185">Reference proteome</keyword>
<feature type="repeat" description="ANK" evidence="3">
    <location>
        <begin position="63"/>
        <end position="95"/>
    </location>
</feature>